<feature type="compositionally biased region" description="Low complexity" evidence="11">
    <location>
        <begin position="366"/>
        <end position="375"/>
    </location>
</feature>
<dbReference type="VEuPathDB" id="FungiDB:TAPDE_004971"/>
<dbReference type="GO" id="GO:0015250">
    <property type="term" value="F:water channel activity"/>
    <property type="evidence" value="ECO:0007669"/>
    <property type="project" value="TreeGrafter"/>
</dbReference>
<feature type="compositionally biased region" description="Basic and acidic residues" evidence="11">
    <location>
        <begin position="412"/>
        <end position="422"/>
    </location>
</feature>
<keyword evidence="5" id="KW-0677">Repeat</keyword>
<evidence type="ECO:0000256" key="9">
    <source>
        <dbReference type="ARBA" id="ARBA00049405"/>
    </source>
</evidence>
<dbReference type="Proteomes" id="UP000013776">
    <property type="component" value="Unassembled WGS sequence"/>
</dbReference>
<reference evidence="13 14" key="1">
    <citation type="journal article" date="2013" name="MBio">
        <title>Genome sequencing of the plant pathogen Taphrina deformans, the causal agent of peach leaf curl.</title>
        <authorList>
            <person name="Cisse O.H."/>
            <person name="Almeida J.M.G.C.F."/>
            <person name="Fonseca A."/>
            <person name="Kumar A.A."/>
            <person name="Salojaervi J."/>
            <person name="Overmyer K."/>
            <person name="Hauser P.M."/>
            <person name="Pagni M."/>
        </authorList>
    </citation>
    <scope>NUCLEOTIDE SEQUENCE [LARGE SCALE GENOMIC DNA]</scope>
    <source>
        <strain evidence="14">PYCC 5710 / ATCC 11124 / CBS 356.35 / IMI 108563 / JCM 9778 / NBRC 8474</strain>
    </source>
</reference>
<evidence type="ECO:0000256" key="1">
    <source>
        <dbReference type="ARBA" id="ARBA00004141"/>
    </source>
</evidence>
<dbReference type="InterPro" id="IPR023271">
    <property type="entry name" value="Aquaporin-like"/>
</dbReference>
<evidence type="ECO:0000256" key="5">
    <source>
        <dbReference type="ARBA" id="ARBA00022737"/>
    </source>
</evidence>
<dbReference type="InterPro" id="IPR022357">
    <property type="entry name" value="MIP_CS"/>
</dbReference>
<dbReference type="FunFam" id="1.20.1080.10:FF:000027">
    <property type="entry name" value="MIP aquaporin"/>
    <property type="match status" value="1"/>
</dbReference>
<evidence type="ECO:0000256" key="11">
    <source>
        <dbReference type="SAM" id="MobiDB-lite"/>
    </source>
</evidence>
<feature type="compositionally biased region" description="Basic and acidic residues" evidence="11">
    <location>
        <begin position="24"/>
        <end position="40"/>
    </location>
</feature>
<dbReference type="PANTHER" id="PTHR43829">
    <property type="entry name" value="AQUAPORIN OR AQUAGLYCEROPORIN RELATED"/>
    <property type="match status" value="1"/>
</dbReference>
<feature type="transmembrane region" description="Helical" evidence="12">
    <location>
        <begin position="82"/>
        <end position="102"/>
    </location>
</feature>
<keyword evidence="7 12" id="KW-0472">Membrane</keyword>
<dbReference type="PROSITE" id="PS00221">
    <property type="entry name" value="MIP"/>
    <property type="match status" value="1"/>
</dbReference>
<gene>
    <name evidence="13" type="ORF">TAPDE_004971</name>
</gene>
<evidence type="ECO:0000256" key="8">
    <source>
        <dbReference type="ARBA" id="ARBA00034651"/>
    </source>
</evidence>
<feature type="transmembrane region" description="Helical" evidence="12">
    <location>
        <begin position="211"/>
        <end position="231"/>
    </location>
</feature>
<evidence type="ECO:0000313" key="14">
    <source>
        <dbReference type="Proteomes" id="UP000013776"/>
    </source>
</evidence>
<feature type="transmembrane region" description="Helical" evidence="12">
    <location>
        <begin position="114"/>
        <end position="136"/>
    </location>
</feature>
<keyword evidence="14" id="KW-1185">Reference proteome</keyword>
<dbReference type="PANTHER" id="PTHR43829:SF9">
    <property type="entry name" value="AQUAPORIN-9"/>
    <property type="match status" value="1"/>
</dbReference>
<feature type="region of interest" description="Disordered" evidence="11">
    <location>
        <begin position="1"/>
        <end position="64"/>
    </location>
</feature>
<dbReference type="EMBL" id="CAHR02000254">
    <property type="protein sequence ID" value="CCG84506.1"/>
    <property type="molecule type" value="Genomic_DNA"/>
</dbReference>
<evidence type="ECO:0000256" key="2">
    <source>
        <dbReference type="ARBA" id="ARBA00006175"/>
    </source>
</evidence>
<evidence type="ECO:0000256" key="10">
    <source>
        <dbReference type="RuleBase" id="RU000477"/>
    </source>
</evidence>
<dbReference type="NCBIfam" id="TIGR00861">
    <property type="entry name" value="MIP"/>
    <property type="match status" value="1"/>
</dbReference>
<dbReference type="eggNOG" id="KOG0224">
    <property type="taxonomic scope" value="Eukaryota"/>
</dbReference>
<dbReference type="InterPro" id="IPR050363">
    <property type="entry name" value="MIP/Aquaporin"/>
</dbReference>
<comment type="catalytic activity">
    <reaction evidence="8">
        <text>H2O(in) = H2O(out)</text>
        <dbReference type="Rhea" id="RHEA:29667"/>
        <dbReference type="ChEBI" id="CHEBI:15377"/>
    </reaction>
</comment>
<dbReference type="PRINTS" id="PR00783">
    <property type="entry name" value="MINTRINSICP"/>
</dbReference>
<dbReference type="Gene3D" id="1.20.1080.10">
    <property type="entry name" value="Glycerol uptake facilitator protein"/>
    <property type="match status" value="1"/>
</dbReference>
<evidence type="ECO:0000256" key="12">
    <source>
        <dbReference type="SAM" id="Phobius"/>
    </source>
</evidence>
<comment type="subcellular location">
    <subcellularLocation>
        <location evidence="1">Membrane</location>
        <topology evidence="1">Multi-pass membrane protein</topology>
    </subcellularLocation>
</comment>
<feature type="transmembrane region" description="Helical" evidence="12">
    <location>
        <begin position="157"/>
        <end position="176"/>
    </location>
</feature>
<dbReference type="GO" id="GO:0005886">
    <property type="term" value="C:plasma membrane"/>
    <property type="evidence" value="ECO:0007669"/>
    <property type="project" value="TreeGrafter"/>
</dbReference>
<feature type="region of interest" description="Disordered" evidence="11">
    <location>
        <begin position="361"/>
        <end position="422"/>
    </location>
</feature>
<evidence type="ECO:0000256" key="7">
    <source>
        <dbReference type="ARBA" id="ARBA00023136"/>
    </source>
</evidence>
<sequence length="422" mass="46871">MPQGNDLEGQAHQRRSAPGQAHTAEAERHKEQVHAPDNYHEQWAPRFRQIQSQGPSKKDEQYDPDRDLTWVSRLRRNLREPAAEFLGVFIMICFGDGSVAQVNLSKQTYGEYQSISWCWGIGVMMGVYVAGGISGGHLNPAVTFANCLYRRFPWSKLLPFTIAQILGGFCGAALVYGNYQSAIDSFEGGDFRTHATATIFSTYPADFLTTVGQFFSEVVATAILIICLFAIGDERNNPAGDHGPIVILFIIFGIGAAFGWETGYALNLARDFGPRLLSFAIGYGGEVFTYGMNYSIIPCTAPFVGAIIGGAIYDILIFTGDSPFNRERFGVDDWRWKKTVLNPVDELSEALPDALMQTRNHNEEVSTGSSSISHHSQSRETDSEKTHAQYEDSRLGSSQTQQDKSHTYSHAENPHRDNVFRQ</sequence>
<keyword evidence="6 12" id="KW-1133">Transmembrane helix</keyword>
<feature type="transmembrane region" description="Helical" evidence="12">
    <location>
        <begin position="243"/>
        <end position="260"/>
    </location>
</feature>
<evidence type="ECO:0000256" key="3">
    <source>
        <dbReference type="ARBA" id="ARBA00022448"/>
    </source>
</evidence>
<feature type="compositionally biased region" description="Basic and acidic residues" evidence="11">
    <location>
        <begin position="377"/>
        <end position="394"/>
    </location>
</feature>
<dbReference type="InterPro" id="IPR000425">
    <property type="entry name" value="MIP"/>
</dbReference>
<evidence type="ECO:0008006" key="15">
    <source>
        <dbReference type="Google" id="ProtNLM"/>
    </source>
</evidence>
<dbReference type="STRING" id="1097556.R4XFF4"/>
<dbReference type="SUPFAM" id="SSF81338">
    <property type="entry name" value="Aquaporin-like"/>
    <property type="match status" value="1"/>
</dbReference>
<name>R4XFF4_TAPDE</name>
<comment type="caution">
    <text evidence="13">The sequence shown here is derived from an EMBL/GenBank/DDBJ whole genome shotgun (WGS) entry which is preliminary data.</text>
</comment>
<dbReference type="GO" id="GO:0015254">
    <property type="term" value="F:glycerol channel activity"/>
    <property type="evidence" value="ECO:0007669"/>
    <property type="project" value="TreeGrafter"/>
</dbReference>
<protein>
    <recommendedName>
        <fullName evidence="15">Aquaglyceroporin</fullName>
    </recommendedName>
</protein>
<keyword evidence="3 10" id="KW-0813">Transport</keyword>
<evidence type="ECO:0000256" key="4">
    <source>
        <dbReference type="ARBA" id="ARBA00022692"/>
    </source>
</evidence>
<evidence type="ECO:0000256" key="6">
    <source>
        <dbReference type="ARBA" id="ARBA00022989"/>
    </source>
</evidence>
<accession>R4XFF4</accession>
<evidence type="ECO:0000313" key="13">
    <source>
        <dbReference type="EMBL" id="CCG84506.1"/>
    </source>
</evidence>
<dbReference type="OrthoDB" id="3222at2759"/>
<comment type="catalytic activity">
    <reaction evidence="9">
        <text>glycerol(in) = glycerol(out)</text>
        <dbReference type="Rhea" id="RHEA:29675"/>
        <dbReference type="ChEBI" id="CHEBI:17754"/>
    </reaction>
</comment>
<keyword evidence="4 10" id="KW-0812">Transmembrane</keyword>
<dbReference type="AlphaFoldDB" id="R4XFF4"/>
<comment type="similarity">
    <text evidence="2 10">Belongs to the MIP/aquaporin (TC 1.A.8) family.</text>
</comment>
<feature type="transmembrane region" description="Helical" evidence="12">
    <location>
        <begin position="295"/>
        <end position="318"/>
    </location>
</feature>
<dbReference type="Pfam" id="PF00230">
    <property type="entry name" value="MIP"/>
    <property type="match status" value="1"/>
</dbReference>
<proteinExistence type="inferred from homology"/>
<organism evidence="13 14">
    <name type="scientific">Taphrina deformans (strain PYCC 5710 / ATCC 11124 / CBS 356.35 / IMI 108563 / JCM 9778 / NBRC 8474)</name>
    <name type="common">Peach leaf curl fungus</name>
    <name type="synonym">Lalaria deformans</name>
    <dbReference type="NCBI Taxonomy" id="1097556"/>
    <lineage>
        <taxon>Eukaryota</taxon>
        <taxon>Fungi</taxon>
        <taxon>Dikarya</taxon>
        <taxon>Ascomycota</taxon>
        <taxon>Taphrinomycotina</taxon>
        <taxon>Taphrinomycetes</taxon>
        <taxon>Taphrinales</taxon>
        <taxon>Taphrinaceae</taxon>
        <taxon>Taphrina</taxon>
    </lineage>
</organism>
<dbReference type="CDD" id="cd00333">
    <property type="entry name" value="MIP"/>
    <property type="match status" value="1"/>
</dbReference>